<accession>A0A4S1DYK2</accession>
<dbReference type="CDD" id="cd02966">
    <property type="entry name" value="TlpA_like_family"/>
    <property type="match status" value="1"/>
</dbReference>
<dbReference type="PROSITE" id="PS51352">
    <property type="entry name" value="THIOREDOXIN_2"/>
    <property type="match status" value="1"/>
</dbReference>
<dbReference type="InterPro" id="IPR050553">
    <property type="entry name" value="Thioredoxin_ResA/DsbE_sf"/>
</dbReference>
<dbReference type="InterPro" id="IPR013766">
    <property type="entry name" value="Thioredoxin_domain"/>
</dbReference>
<dbReference type="InterPro" id="IPR013740">
    <property type="entry name" value="Redoxin"/>
</dbReference>
<gene>
    <name evidence="2" type="ORF">EM932_08315</name>
</gene>
<dbReference type="Gene3D" id="3.40.30.10">
    <property type="entry name" value="Glutaredoxin"/>
    <property type="match status" value="1"/>
</dbReference>
<name>A0A4S1DYK2_9FLAO</name>
<feature type="domain" description="Thioredoxin" evidence="1">
    <location>
        <begin position="44"/>
        <end position="188"/>
    </location>
</feature>
<protein>
    <submittedName>
        <fullName evidence="2">TlpA family protein disulfide reductase</fullName>
    </submittedName>
</protein>
<dbReference type="AlphaFoldDB" id="A0A4S1DYK2"/>
<dbReference type="Proteomes" id="UP000307602">
    <property type="component" value="Unassembled WGS sequence"/>
</dbReference>
<dbReference type="GO" id="GO:0016491">
    <property type="term" value="F:oxidoreductase activity"/>
    <property type="evidence" value="ECO:0007669"/>
    <property type="project" value="InterPro"/>
</dbReference>
<reference evidence="2 3" key="1">
    <citation type="submission" date="2019-04" db="EMBL/GenBank/DDBJ databases">
        <authorList>
            <person name="Liu A."/>
        </authorList>
    </citation>
    <scope>NUCLEOTIDE SEQUENCE [LARGE SCALE GENOMIC DNA]</scope>
    <source>
        <strain evidence="2 3">RZ03</strain>
    </source>
</reference>
<evidence type="ECO:0000313" key="3">
    <source>
        <dbReference type="Proteomes" id="UP000307602"/>
    </source>
</evidence>
<proteinExistence type="predicted"/>
<dbReference type="Pfam" id="PF08534">
    <property type="entry name" value="Redoxin"/>
    <property type="match status" value="1"/>
</dbReference>
<dbReference type="OrthoDB" id="9815205at2"/>
<evidence type="ECO:0000313" key="2">
    <source>
        <dbReference type="EMBL" id="TGV03063.1"/>
    </source>
</evidence>
<dbReference type="SUPFAM" id="SSF52833">
    <property type="entry name" value="Thioredoxin-like"/>
    <property type="match status" value="1"/>
</dbReference>
<dbReference type="InterPro" id="IPR036249">
    <property type="entry name" value="Thioredoxin-like_sf"/>
</dbReference>
<keyword evidence="3" id="KW-1185">Reference proteome</keyword>
<comment type="caution">
    <text evidence="2">The sequence shown here is derived from an EMBL/GenBank/DDBJ whole genome shotgun (WGS) entry which is preliminary data.</text>
</comment>
<evidence type="ECO:0000259" key="1">
    <source>
        <dbReference type="PROSITE" id="PS51352"/>
    </source>
</evidence>
<sequence length="188" mass="21660">MLRRRKKNSLKNLIYLVIIAILIIPQTRQPIQILLHKGLALFGPSVISNEKQASLINYDWRLKDDQGGTLDFDQIKGRVVLVNFWATWCPPCIAEMPSMQSLYNDYKDKVEFVFVSNEDHTVINQFLNKNGYTFKVYNPLTKYPEPFDVTSIPRTFLIDTQGHIIIDKNGAANWNSDTVRSAIDDLLK</sequence>
<dbReference type="EMBL" id="SRSO01000009">
    <property type="protein sequence ID" value="TGV03063.1"/>
    <property type="molecule type" value="Genomic_DNA"/>
</dbReference>
<organism evidence="2 3">
    <name type="scientific">Flavivirga rizhaonensis</name>
    <dbReference type="NCBI Taxonomy" id="2559571"/>
    <lineage>
        <taxon>Bacteria</taxon>
        <taxon>Pseudomonadati</taxon>
        <taxon>Bacteroidota</taxon>
        <taxon>Flavobacteriia</taxon>
        <taxon>Flavobacteriales</taxon>
        <taxon>Flavobacteriaceae</taxon>
        <taxon>Flavivirga</taxon>
    </lineage>
</organism>
<dbReference type="PANTHER" id="PTHR42852">
    <property type="entry name" value="THIOL:DISULFIDE INTERCHANGE PROTEIN DSBE"/>
    <property type="match status" value="1"/>
</dbReference>
<dbReference type="PANTHER" id="PTHR42852:SF13">
    <property type="entry name" value="PROTEIN DIPZ"/>
    <property type="match status" value="1"/>
</dbReference>